<evidence type="ECO:0000313" key="3">
    <source>
        <dbReference type="Proteomes" id="UP000824035"/>
    </source>
</evidence>
<dbReference type="Proteomes" id="UP000824035">
    <property type="component" value="Unassembled WGS sequence"/>
</dbReference>
<sequence length="178" mass="19971">MFFSKKGPSKAPSGPATERSAPAEVDRRQTYRTVVNYLRSKDYTFDENADEFRIFFPTGLDTGHYTLLWKIEDRYVSIIALSPFSVTGCSVDDVTLLCALANSKLVNGTFYPSSDGEHIMTEVTQRVFSNEEFGENTAAYMLGVMGGNLDSRYMKSMESICKGYTTLADELEKLSRED</sequence>
<accession>A0A9D2IZ43</accession>
<name>A0A9D2IZ43_9FIRM</name>
<evidence type="ECO:0000313" key="2">
    <source>
        <dbReference type="EMBL" id="HIZ30621.1"/>
    </source>
</evidence>
<reference evidence="2" key="2">
    <citation type="submission" date="2021-04" db="EMBL/GenBank/DDBJ databases">
        <authorList>
            <person name="Gilroy R."/>
        </authorList>
    </citation>
    <scope>NUCLEOTIDE SEQUENCE</scope>
    <source>
        <strain evidence="2">ChiGjej4B4-18154</strain>
    </source>
</reference>
<evidence type="ECO:0000256" key="1">
    <source>
        <dbReference type="SAM" id="MobiDB-lite"/>
    </source>
</evidence>
<dbReference type="AlphaFoldDB" id="A0A9D2IZ43"/>
<organism evidence="2 3">
    <name type="scientific">Candidatus Allofournierella merdipullorum</name>
    <dbReference type="NCBI Taxonomy" id="2838595"/>
    <lineage>
        <taxon>Bacteria</taxon>
        <taxon>Bacillati</taxon>
        <taxon>Bacillota</taxon>
        <taxon>Clostridia</taxon>
        <taxon>Eubacteriales</taxon>
        <taxon>Oscillospiraceae</taxon>
        <taxon>Allofournierella</taxon>
    </lineage>
</organism>
<comment type="caution">
    <text evidence="2">The sequence shown here is derived from an EMBL/GenBank/DDBJ whole genome shotgun (WGS) entry which is preliminary data.</text>
</comment>
<protein>
    <submittedName>
        <fullName evidence="2">Uncharacterized protein</fullName>
    </submittedName>
</protein>
<reference evidence="2" key="1">
    <citation type="journal article" date="2021" name="PeerJ">
        <title>Extensive microbial diversity within the chicken gut microbiome revealed by metagenomics and culture.</title>
        <authorList>
            <person name="Gilroy R."/>
            <person name="Ravi A."/>
            <person name="Getino M."/>
            <person name="Pursley I."/>
            <person name="Horton D.L."/>
            <person name="Alikhan N.F."/>
            <person name="Baker D."/>
            <person name="Gharbi K."/>
            <person name="Hall N."/>
            <person name="Watson M."/>
            <person name="Adriaenssens E.M."/>
            <person name="Foster-Nyarko E."/>
            <person name="Jarju S."/>
            <person name="Secka A."/>
            <person name="Antonio M."/>
            <person name="Oren A."/>
            <person name="Chaudhuri R.R."/>
            <person name="La Ragione R."/>
            <person name="Hildebrand F."/>
            <person name="Pallen M.J."/>
        </authorList>
    </citation>
    <scope>NUCLEOTIDE SEQUENCE</scope>
    <source>
        <strain evidence="2">ChiGjej4B4-18154</strain>
    </source>
</reference>
<proteinExistence type="predicted"/>
<dbReference type="EMBL" id="DXBV01000048">
    <property type="protein sequence ID" value="HIZ30621.1"/>
    <property type="molecule type" value="Genomic_DNA"/>
</dbReference>
<gene>
    <name evidence="2" type="ORF">H9813_05230</name>
</gene>
<feature type="region of interest" description="Disordered" evidence="1">
    <location>
        <begin position="1"/>
        <end position="25"/>
    </location>
</feature>